<protein>
    <submittedName>
        <fullName evidence="1">Uncharacterized protein</fullName>
    </submittedName>
</protein>
<reference evidence="1 2" key="1">
    <citation type="submission" date="2023-06" db="EMBL/GenBank/DDBJ databases">
        <authorList>
            <person name="Feng G."/>
            <person name="Li J."/>
            <person name="Zhu H."/>
        </authorList>
    </citation>
    <scope>NUCLEOTIDE SEQUENCE [LARGE SCALE GENOMIC DNA]</scope>
    <source>
        <strain evidence="1 2">RHCKG23</strain>
    </source>
</reference>
<evidence type="ECO:0000313" key="2">
    <source>
        <dbReference type="Proteomes" id="UP001237823"/>
    </source>
</evidence>
<organism evidence="1 2">
    <name type="scientific">Curtobacterium citri</name>
    <dbReference type="NCBI Taxonomy" id="3055139"/>
    <lineage>
        <taxon>Bacteria</taxon>
        <taxon>Bacillati</taxon>
        <taxon>Actinomycetota</taxon>
        <taxon>Actinomycetes</taxon>
        <taxon>Micrococcales</taxon>
        <taxon>Microbacteriaceae</taxon>
        <taxon>Curtobacterium</taxon>
    </lineage>
</organism>
<dbReference type="EMBL" id="JAUCML010000004">
    <property type="protein sequence ID" value="MDM7884882.1"/>
    <property type="molecule type" value="Genomic_DNA"/>
</dbReference>
<dbReference type="Proteomes" id="UP001237823">
    <property type="component" value="Unassembled WGS sequence"/>
</dbReference>
<dbReference type="RefSeq" id="WP_289458418.1">
    <property type="nucleotide sequence ID" value="NZ_JAUCML010000004.1"/>
</dbReference>
<evidence type="ECO:0000313" key="1">
    <source>
        <dbReference type="EMBL" id="MDM7884882.1"/>
    </source>
</evidence>
<comment type="caution">
    <text evidence="1">The sequence shown here is derived from an EMBL/GenBank/DDBJ whole genome shotgun (WGS) entry which is preliminary data.</text>
</comment>
<dbReference type="InterPro" id="IPR036170">
    <property type="entry name" value="YezG-like_sf"/>
</dbReference>
<sequence length="285" mass="31945">MEAEIAAQNAVASLTLRTLGQGWSSCCDVFVEVANTQQLNGILLTSDGQSVRRPAPAFELYRAWGYLREVMSGPERGAWMTGHLRVSSNGHYSMDFDWDERPVWPVAVDPEGTIHNGRDVERSALLDDLRRYPREARMTPVWMANLQAAPRPVFRDDVWPDELRAMQENEDWLVVAEGVKRLISDAILDDELDLLEDDELADGLLQDVLNGVDARRFLSMAAAVRSSVIYQREPDTSGIELSGNAREMLFENQNTAAEVEVVRDALEALTAFERRVVVSAETDHA</sequence>
<proteinExistence type="predicted"/>
<name>A0ABT7T7F4_9MICO</name>
<keyword evidence="2" id="KW-1185">Reference proteome</keyword>
<gene>
    <name evidence="1" type="ORF">QUG92_07165</name>
</gene>
<dbReference type="SUPFAM" id="SSF160424">
    <property type="entry name" value="BH3703-like"/>
    <property type="match status" value="1"/>
</dbReference>
<accession>A0ABT7T7F4</accession>